<dbReference type="Pfam" id="PF15902">
    <property type="entry name" value="Sortilin-Vps10"/>
    <property type="match status" value="1"/>
</dbReference>
<dbReference type="PANTHER" id="PTHR43739:SF5">
    <property type="entry name" value="EXO-ALPHA-SIALIDASE"/>
    <property type="match status" value="1"/>
</dbReference>
<dbReference type="GO" id="GO:0010411">
    <property type="term" value="P:xyloglucan metabolic process"/>
    <property type="evidence" value="ECO:0007669"/>
    <property type="project" value="TreeGrafter"/>
</dbReference>
<sequence>MIEGLRWRCIGPSRGGRVVAVAGDPRNDQVFYFGGAAGGIWKTEDGGTYWENVSDGFLKSSSVGALTVAPSDPNVIYAGMGESTIRLDVSYGDGVYRSTDAGKRWTHLGLQETRHIGEIRVHPDNPDLVYVAAFGHAFGPNRERGIYRSNDGGRNWEQVLFRSESAGAIDLSMDPNNPRILIASFWEAYRNFWSLNSGGPGSSIYRSKDGGDSWEEITHRNGLPEGTLGKIGVSISPVQNG</sequence>
<dbReference type="InterPro" id="IPR036278">
    <property type="entry name" value="Sialidase_sf"/>
</dbReference>
<dbReference type="Gene3D" id="2.130.10.10">
    <property type="entry name" value="YVTN repeat-like/Quinoprotein amine dehydrogenase"/>
    <property type="match status" value="2"/>
</dbReference>
<dbReference type="SUPFAM" id="SSF50939">
    <property type="entry name" value="Sialidases"/>
    <property type="match status" value="1"/>
</dbReference>
<dbReference type="CDD" id="cd15482">
    <property type="entry name" value="Sialidase_non-viral"/>
    <property type="match status" value="1"/>
</dbReference>
<evidence type="ECO:0000256" key="1">
    <source>
        <dbReference type="ARBA" id="ARBA00022737"/>
    </source>
</evidence>
<dbReference type="EMBL" id="UINC01178224">
    <property type="protein sequence ID" value="SVD86263.1"/>
    <property type="molecule type" value="Genomic_DNA"/>
</dbReference>
<accession>A0A382YSR6</accession>
<dbReference type="InterPro" id="IPR015943">
    <property type="entry name" value="WD40/YVTN_repeat-like_dom_sf"/>
</dbReference>
<organism evidence="3">
    <name type="scientific">marine metagenome</name>
    <dbReference type="NCBI Taxonomy" id="408172"/>
    <lineage>
        <taxon>unclassified sequences</taxon>
        <taxon>metagenomes</taxon>
        <taxon>ecological metagenomes</taxon>
    </lineage>
</organism>
<keyword evidence="1" id="KW-0677">Repeat</keyword>
<feature type="domain" description="Sortilin N-terminal" evidence="2">
    <location>
        <begin position="95"/>
        <end position="219"/>
    </location>
</feature>
<protein>
    <recommendedName>
        <fullName evidence="2">Sortilin N-terminal domain-containing protein</fullName>
    </recommendedName>
</protein>
<dbReference type="AlphaFoldDB" id="A0A382YSR6"/>
<dbReference type="InterPro" id="IPR031778">
    <property type="entry name" value="Sortilin_N"/>
</dbReference>
<dbReference type="PANTHER" id="PTHR43739">
    <property type="entry name" value="XYLOGLUCANASE (EUROFUNG)"/>
    <property type="match status" value="1"/>
</dbReference>
<proteinExistence type="predicted"/>
<feature type="non-terminal residue" evidence="3">
    <location>
        <position position="241"/>
    </location>
</feature>
<name>A0A382YSR6_9ZZZZ</name>
<gene>
    <name evidence="3" type="ORF">METZ01_LOCUS439117</name>
</gene>
<dbReference type="InterPro" id="IPR052025">
    <property type="entry name" value="Xyloglucanase_GH74"/>
</dbReference>
<evidence type="ECO:0000259" key="2">
    <source>
        <dbReference type="Pfam" id="PF15902"/>
    </source>
</evidence>
<reference evidence="3" key="1">
    <citation type="submission" date="2018-05" db="EMBL/GenBank/DDBJ databases">
        <authorList>
            <person name="Lanie J.A."/>
            <person name="Ng W.-L."/>
            <person name="Kazmierczak K.M."/>
            <person name="Andrzejewski T.M."/>
            <person name="Davidsen T.M."/>
            <person name="Wayne K.J."/>
            <person name="Tettelin H."/>
            <person name="Glass J.I."/>
            <person name="Rusch D."/>
            <person name="Podicherti R."/>
            <person name="Tsui H.-C.T."/>
            <person name="Winkler M.E."/>
        </authorList>
    </citation>
    <scope>NUCLEOTIDE SEQUENCE</scope>
</reference>
<evidence type="ECO:0000313" key="3">
    <source>
        <dbReference type="EMBL" id="SVD86263.1"/>
    </source>
</evidence>